<dbReference type="EMBL" id="LSSN01001111">
    <property type="protein sequence ID" value="OMJ20991.1"/>
    <property type="molecule type" value="Genomic_DNA"/>
</dbReference>
<organism evidence="1 2">
    <name type="scientific">Smittium culicis</name>
    <dbReference type="NCBI Taxonomy" id="133412"/>
    <lineage>
        <taxon>Eukaryota</taxon>
        <taxon>Fungi</taxon>
        <taxon>Fungi incertae sedis</taxon>
        <taxon>Zoopagomycota</taxon>
        <taxon>Kickxellomycotina</taxon>
        <taxon>Harpellomycetes</taxon>
        <taxon>Harpellales</taxon>
        <taxon>Legeriomycetaceae</taxon>
        <taxon>Smittium</taxon>
    </lineage>
</organism>
<dbReference type="AlphaFoldDB" id="A0A1R1Y212"/>
<reference evidence="1 2" key="1">
    <citation type="submission" date="2017-01" db="EMBL/GenBank/DDBJ databases">
        <authorList>
            <person name="Mah S.A."/>
            <person name="Swanson W.J."/>
            <person name="Moy G.W."/>
            <person name="Vacquier V.D."/>
        </authorList>
    </citation>
    <scope>NUCLEOTIDE SEQUENCE [LARGE SCALE GENOMIC DNA]</scope>
    <source>
        <strain evidence="1 2">GSMNP</strain>
    </source>
</reference>
<accession>A0A1R1Y212</accession>
<evidence type="ECO:0000313" key="1">
    <source>
        <dbReference type="EMBL" id="OMJ20991.1"/>
    </source>
</evidence>
<sequence>MEKGIILEDGANLILATRTSKKKSKIISLYNTSPKAKLTATGILGVLAAALLSSGGEGRSQNKRENEYLLQIVGETHKRPLGQIG</sequence>
<gene>
    <name evidence="1" type="ORF">AYI70_g3744</name>
</gene>
<comment type="caution">
    <text evidence="1">The sequence shown here is derived from an EMBL/GenBank/DDBJ whole genome shotgun (WGS) entry which is preliminary data.</text>
</comment>
<dbReference type="Proteomes" id="UP000187283">
    <property type="component" value="Unassembled WGS sequence"/>
</dbReference>
<protein>
    <submittedName>
        <fullName evidence="1">Uncharacterized protein</fullName>
    </submittedName>
</protein>
<name>A0A1R1Y212_9FUNG</name>
<evidence type="ECO:0000313" key="2">
    <source>
        <dbReference type="Proteomes" id="UP000187283"/>
    </source>
</evidence>
<proteinExistence type="predicted"/>
<keyword evidence="2" id="KW-1185">Reference proteome</keyword>